<evidence type="ECO:0000313" key="3">
    <source>
        <dbReference type="Proteomes" id="UP000702544"/>
    </source>
</evidence>
<comment type="caution">
    <text evidence="2">The sequence shown here is derived from an EMBL/GenBank/DDBJ whole genome shotgun (WGS) entry which is preliminary data.</text>
</comment>
<protein>
    <submittedName>
        <fullName evidence="2">Uncharacterized protein</fullName>
    </submittedName>
</protein>
<gene>
    <name evidence="2" type="ORF">GWO12_17075</name>
</gene>
<reference evidence="2 3" key="1">
    <citation type="submission" date="2020-01" db="EMBL/GenBank/DDBJ databases">
        <title>Genomes assembled from Gulf of Kutch pelagic sediment metagenomes.</title>
        <authorList>
            <person name="Chandrashekar M."/>
            <person name="Mahajan M.S."/>
            <person name="Dave K.J."/>
            <person name="Vatsa P."/>
            <person name="Nathani N.M."/>
        </authorList>
    </citation>
    <scope>NUCLEOTIDE SEQUENCE [LARGE SCALE GENOMIC DNA]</scope>
    <source>
        <strain evidence="2">KS3-K002</strain>
    </source>
</reference>
<evidence type="ECO:0000256" key="1">
    <source>
        <dbReference type="SAM" id="Phobius"/>
    </source>
</evidence>
<feature type="transmembrane region" description="Helical" evidence="1">
    <location>
        <begin position="20"/>
        <end position="38"/>
    </location>
</feature>
<dbReference type="Proteomes" id="UP000702544">
    <property type="component" value="Unassembled WGS sequence"/>
</dbReference>
<keyword evidence="1" id="KW-0472">Membrane</keyword>
<keyword evidence="1" id="KW-1133">Transmembrane helix</keyword>
<proteinExistence type="predicted"/>
<accession>A0AAE4ZC62</accession>
<keyword evidence="1" id="KW-0812">Transmembrane</keyword>
<organism evidence="2 3">
    <name type="scientific">Candidatus Kutchimonas denitrificans</name>
    <dbReference type="NCBI Taxonomy" id="3056748"/>
    <lineage>
        <taxon>Bacteria</taxon>
        <taxon>Pseudomonadati</taxon>
        <taxon>Gemmatimonadota</taxon>
        <taxon>Gemmatimonadia</taxon>
        <taxon>Candidatus Palauibacterales</taxon>
        <taxon>Candidatus Palauibacteraceae</taxon>
        <taxon>Candidatus Kutchimonas</taxon>
    </lineage>
</organism>
<dbReference type="AlphaFoldDB" id="A0AAE4ZC62"/>
<name>A0AAE4ZC62_9BACT</name>
<evidence type="ECO:0000313" key="2">
    <source>
        <dbReference type="EMBL" id="NIR76792.1"/>
    </source>
</evidence>
<dbReference type="EMBL" id="JAACAK010000148">
    <property type="protein sequence ID" value="NIR76792.1"/>
    <property type="molecule type" value="Genomic_DNA"/>
</dbReference>
<sequence length="101" mass="11533">MPYPNGANTLGEFVTSLPEWVKILTVLLVIGAGVAGVLELPEMRGQVEANTDSVRALSRYNRVQDLRFDRHQEATNARLQRILCHLEEQRESNPTWERCEQ</sequence>